<reference evidence="4 5" key="1">
    <citation type="submission" date="2015-02" db="EMBL/GenBank/DDBJ databases">
        <authorList>
            <person name="Gomez-Escribano P.J."/>
        </authorList>
    </citation>
    <scope>NUCLEOTIDE SEQUENCE [LARGE SCALE GENOMIC DNA]</scope>
    <source>
        <strain evidence="5">C34 (DSM 42122 / NRRL B-24963)</strain>
    </source>
</reference>
<dbReference type="Pfam" id="PF01553">
    <property type="entry name" value="Acyltransferase"/>
    <property type="match status" value="1"/>
</dbReference>
<feature type="domain" description="Phospholipid/glycerol acyltransferase" evidence="3">
    <location>
        <begin position="59"/>
        <end position="185"/>
    </location>
</feature>
<dbReference type="EMBL" id="LN831790">
    <property type="protein sequence ID" value="CQR60688.1"/>
    <property type="molecule type" value="Genomic_DNA"/>
</dbReference>
<name>A0A0F7VPZ9_STRLW</name>
<proteinExistence type="predicted"/>
<dbReference type="PANTHER" id="PTHR10434">
    <property type="entry name" value="1-ACYL-SN-GLYCEROL-3-PHOSPHATE ACYLTRANSFERASE"/>
    <property type="match status" value="1"/>
</dbReference>
<dbReference type="GO" id="GO:0003841">
    <property type="term" value="F:1-acylglycerol-3-phosphate O-acyltransferase activity"/>
    <property type="evidence" value="ECO:0007669"/>
    <property type="project" value="TreeGrafter"/>
</dbReference>
<dbReference type="SMART" id="SM00563">
    <property type="entry name" value="PlsC"/>
    <property type="match status" value="1"/>
</dbReference>
<dbReference type="RefSeq" id="WP_049976873.1">
    <property type="nucleotide sequence ID" value="NZ_AZSD01000408.1"/>
</dbReference>
<sequence length="237" mass="25033">MTAPDDERALPLPAAWARSAPARALRTTVHRALLGPYVCARARPAVEGAEHLAGLTTPVVFVANHASHLDTPLILAVLPQPVASRLAVGAAADYFFRSPLTGAATALFFNAFPVRRGTPGRTGGRHRDRVVRGTARRLLEEGWHVLLFPEGTRSRDGRLGAFGTGAARLCLRTGASAVPVALTGTHAVMPCGARLPVRGAPPVSVRFGRPIGAAPGESASDFRDRMREGVHALRRSA</sequence>
<evidence type="ECO:0000256" key="1">
    <source>
        <dbReference type="ARBA" id="ARBA00022679"/>
    </source>
</evidence>
<evidence type="ECO:0000313" key="4">
    <source>
        <dbReference type="EMBL" id="CQR60688.1"/>
    </source>
</evidence>
<gene>
    <name evidence="4" type="primary">sle_12260</name>
</gene>
<protein>
    <submittedName>
        <fullName evidence="4">Phospholipid/Glycerol Acyltransferase</fullName>
    </submittedName>
</protein>
<dbReference type="AlphaFoldDB" id="A0A0F7VPZ9"/>
<keyword evidence="2 4" id="KW-0012">Acyltransferase</keyword>
<organism evidence="4 5">
    <name type="scientific">Streptomyces leeuwenhoekii</name>
    <dbReference type="NCBI Taxonomy" id="1437453"/>
    <lineage>
        <taxon>Bacteria</taxon>
        <taxon>Bacillati</taxon>
        <taxon>Actinomycetota</taxon>
        <taxon>Actinomycetes</taxon>
        <taxon>Kitasatosporales</taxon>
        <taxon>Streptomycetaceae</taxon>
        <taxon>Streptomyces</taxon>
    </lineage>
</organism>
<evidence type="ECO:0000259" key="3">
    <source>
        <dbReference type="SMART" id="SM00563"/>
    </source>
</evidence>
<evidence type="ECO:0000256" key="2">
    <source>
        <dbReference type="ARBA" id="ARBA00023315"/>
    </source>
</evidence>
<evidence type="ECO:0000313" key="5">
    <source>
        <dbReference type="Proteomes" id="UP000035016"/>
    </source>
</evidence>
<dbReference type="PANTHER" id="PTHR10434:SF11">
    <property type="entry name" value="1-ACYL-SN-GLYCEROL-3-PHOSPHATE ACYLTRANSFERASE"/>
    <property type="match status" value="1"/>
</dbReference>
<keyword evidence="1 4" id="KW-0808">Transferase</keyword>
<dbReference type="GO" id="GO:0005886">
    <property type="term" value="C:plasma membrane"/>
    <property type="evidence" value="ECO:0007669"/>
    <property type="project" value="TreeGrafter"/>
</dbReference>
<accession>A0A0F7VPZ9</accession>
<dbReference type="KEGG" id="sle:sle_12260"/>
<dbReference type="GO" id="GO:0006654">
    <property type="term" value="P:phosphatidic acid biosynthetic process"/>
    <property type="evidence" value="ECO:0007669"/>
    <property type="project" value="TreeGrafter"/>
</dbReference>
<dbReference type="CDD" id="cd07989">
    <property type="entry name" value="LPLAT_AGPAT-like"/>
    <property type="match status" value="1"/>
</dbReference>
<dbReference type="InterPro" id="IPR002123">
    <property type="entry name" value="Plipid/glycerol_acylTrfase"/>
</dbReference>
<dbReference type="SUPFAM" id="SSF69593">
    <property type="entry name" value="Glycerol-3-phosphate (1)-acyltransferase"/>
    <property type="match status" value="1"/>
</dbReference>
<dbReference type="Proteomes" id="UP000035016">
    <property type="component" value="Chromosome Chromosome"/>
</dbReference>